<dbReference type="AlphaFoldDB" id="A0A5K7S7J3"/>
<protein>
    <submittedName>
        <fullName evidence="2">Uncharacterized protein</fullName>
    </submittedName>
</protein>
<keyword evidence="3" id="KW-1185">Reference proteome</keyword>
<feature type="transmembrane region" description="Helical" evidence="1">
    <location>
        <begin position="29"/>
        <end position="46"/>
    </location>
</feature>
<evidence type="ECO:0000313" key="2">
    <source>
        <dbReference type="EMBL" id="BBE17538.1"/>
    </source>
</evidence>
<organism evidence="2 3">
    <name type="scientific">Aquipluma nitroreducens</name>
    <dbReference type="NCBI Taxonomy" id="2010828"/>
    <lineage>
        <taxon>Bacteria</taxon>
        <taxon>Pseudomonadati</taxon>
        <taxon>Bacteroidota</taxon>
        <taxon>Bacteroidia</taxon>
        <taxon>Marinilabiliales</taxon>
        <taxon>Prolixibacteraceae</taxon>
        <taxon>Aquipluma</taxon>
    </lineage>
</organism>
<accession>A0A5K7S7J3</accession>
<keyword evidence="1" id="KW-1133">Transmembrane helix</keyword>
<dbReference type="Proteomes" id="UP001193389">
    <property type="component" value="Chromosome"/>
</dbReference>
<evidence type="ECO:0000256" key="1">
    <source>
        <dbReference type="SAM" id="Phobius"/>
    </source>
</evidence>
<dbReference type="KEGG" id="anf:AQPE_1694"/>
<proteinExistence type="predicted"/>
<gene>
    <name evidence="2" type="ORF">AQPE_1694</name>
</gene>
<dbReference type="EMBL" id="AP018694">
    <property type="protein sequence ID" value="BBE17538.1"/>
    <property type="molecule type" value="Genomic_DNA"/>
</dbReference>
<evidence type="ECO:0000313" key="3">
    <source>
        <dbReference type="Proteomes" id="UP001193389"/>
    </source>
</evidence>
<keyword evidence="1" id="KW-0812">Transmembrane</keyword>
<reference evidence="2" key="1">
    <citation type="journal article" date="2020" name="Int. J. Syst. Evol. Microbiol.">
        <title>Aquipluma nitroreducens gen. nov. sp. nov., a novel facultatively anaerobic bacterium isolated from a freshwater lake.</title>
        <authorList>
            <person name="Watanabe M."/>
            <person name="Kojima H."/>
            <person name="Fukui M."/>
        </authorList>
    </citation>
    <scope>NUCLEOTIDE SEQUENCE</scope>
    <source>
        <strain evidence="2">MeG22</strain>
    </source>
</reference>
<keyword evidence="1" id="KW-0472">Membrane</keyword>
<sequence>MSKEHIQFTERVKGIKKNKKVPNVHSLKAEYLMIFYLGNISILLAVRGA</sequence>
<name>A0A5K7S7J3_9BACT</name>